<dbReference type="InterPro" id="IPR010317">
    <property type="entry name" value="WxLIP_PGBD"/>
</dbReference>
<evidence type="ECO:0000313" key="14">
    <source>
        <dbReference type="Proteomes" id="UP001222182"/>
    </source>
</evidence>
<keyword evidence="1" id="KW-0812">Transmembrane</keyword>
<feature type="transmembrane region" description="Helical" evidence="1">
    <location>
        <begin position="318"/>
        <end position="338"/>
    </location>
</feature>
<evidence type="ECO:0000313" key="7">
    <source>
        <dbReference type="EMBL" id="STP65401.1"/>
    </source>
</evidence>
<evidence type="ECO:0000259" key="3">
    <source>
        <dbReference type="Pfam" id="PF06030"/>
    </source>
</evidence>
<evidence type="ECO:0000256" key="2">
    <source>
        <dbReference type="SAM" id="SignalP"/>
    </source>
</evidence>
<organism evidence="5 10">
    <name type="scientific">Enterococcus faecalis</name>
    <name type="common">Streptococcus faecalis</name>
    <dbReference type="NCBI Taxonomy" id="1351"/>
    <lineage>
        <taxon>Bacteria</taxon>
        <taxon>Bacillati</taxon>
        <taxon>Bacillota</taxon>
        <taxon>Bacilli</taxon>
        <taxon>Lactobacillales</taxon>
        <taxon>Enterococcaceae</taxon>
        <taxon>Enterococcus</taxon>
    </lineage>
</organism>
<keyword evidence="2" id="KW-0732">Signal</keyword>
<dbReference type="Proteomes" id="UP000254396">
    <property type="component" value="Unassembled WGS sequence"/>
</dbReference>
<dbReference type="Proteomes" id="UP001222182">
    <property type="component" value="Chromosome"/>
</dbReference>
<dbReference type="EMBL" id="CP060804">
    <property type="protein sequence ID" value="QNP36842.1"/>
    <property type="molecule type" value="Genomic_DNA"/>
</dbReference>
<reference evidence="7 11" key="2">
    <citation type="submission" date="2018-06" db="EMBL/GenBank/DDBJ databases">
        <authorList>
            <consortium name="Pathogen Informatics"/>
            <person name="Doyle S."/>
        </authorList>
    </citation>
    <scope>NUCLEOTIDE SEQUENCE [LARGE SCALE GENOMIC DNA]</scope>
    <source>
        <strain evidence="7 11">NCTC13379</strain>
    </source>
</reference>
<dbReference type="Pfam" id="PF06030">
    <property type="entry name" value="WxLIP_PGBD"/>
    <property type="match status" value="1"/>
</dbReference>
<dbReference type="EMBL" id="UGIX01000001">
    <property type="protein sequence ID" value="STP65401.1"/>
    <property type="molecule type" value="Genomic_DNA"/>
</dbReference>
<keyword evidence="1" id="KW-1133">Transmembrane helix</keyword>
<dbReference type="RefSeq" id="WP_002383570.1">
    <property type="nucleotide sequence ID" value="NZ_AP031218.1"/>
</dbReference>
<dbReference type="AlphaFoldDB" id="A0A1Q1FVN4"/>
<dbReference type="InterPro" id="IPR021759">
    <property type="entry name" value="WxLIP_HBD"/>
</dbReference>
<reference evidence="9 14" key="5">
    <citation type="submission" date="2023-03" db="EMBL/GenBank/DDBJ databases">
        <title>Complete genome sequence of an Enterococcus faecalis urinary isolate.</title>
        <authorList>
            <person name="Brauer A.L."/>
            <person name="Armbruster C.E."/>
        </authorList>
    </citation>
    <scope>NUCLEOTIDE SEQUENCE [LARGE SCALE GENOMIC DNA]</scope>
    <source>
        <strain evidence="9 14">3143</strain>
    </source>
</reference>
<sequence>MKQREKFFMGFIAFLLLSIFFPSVVQAENTSTEEKMGFTVESIIPDNQVDTTKTYFYLAMKPNQKQSIQVKLKSLQDTPLTIQVGIHTAVSSSVGAIDYTNVHPKFDASMKDPISELVKIKDGVKEIPLKGKEEKTITFEITTPESAFSGVKLGSLRFVRKNSTEVKQKKSGLTPQYARVIAIMLTEDEEPFNQGAMLHLKKASLQLANGQKVIAARIQNDQPKVLQELTIQGEIRLKGEKKILYKHKMEKFSVAPNSNFDFNIPIGLNTFKPGTYHFTGKATGDGRTWKWEKEFKVGEAQAKKVNQSAAYQVVIPQWVPWVALSLTVALAGLIAYLVRRGEKWKNEGK</sequence>
<reference evidence="8 13" key="4">
    <citation type="submission" date="2023-02" db="EMBL/GenBank/DDBJ databases">
        <title>Results of the 2020 Genomic Proficiency Test for the network of European Union Reference Laboratory for Antimicrobial Resistance assessing whole genome sequencing capacities.</title>
        <authorList>
            <person name="Hoffmann M."/>
            <person name="Luo Y."/>
            <person name="Sorensen L.H."/>
            <person name="Pedersen S.K."/>
            <person name="Hendriksen R.S."/>
        </authorList>
    </citation>
    <scope>NUCLEOTIDE SEQUENCE [LARGE SCALE GENOMIC DNA]</scope>
    <source>
        <strain evidence="8 13">GENOMIC22-006</strain>
    </source>
</reference>
<evidence type="ECO:0000313" key="5">
    <source>
        <dbReference type="EMBL" id="PTN78314.1"/>
    </source>
</evidence>
<feature type="signal peptide" evidence="2">
    <location>
        <begin position="1"/>
        <end position="27"/>
    </location>
</feature>
<evidence type="ECO:0000313" key="9">
    <source>
        <dbReference type="EMBL" id="WER41802.1"/>
    </source>
</evidence>
<evidence type="ECO:0000313" key="11">
    <source>
        <dbReference type="Proteomes" id="UP000254396"/>
    </source>
</evidence>
<evidence type="ECO:0000313" key="13">
    <source>
        <dbReference type="Proteomes" id="UP001221642"/>
    </source>
</evidence>
<proteinExistence type="predicted"/>
<evidence type="ECO:0000313" key="6">
    <source>
        <dbReference type="EMBL" id="QNP36842.1"/>
    </source>
</evidence>
<evidence type="ECO:0000313" key="10">
    <source>
        <dbReference type="Proteomes" id="UP000244140"/>
    </source>
</evidence>
<feature type="domain" description="WxL Interacting Protein host binding" evidence="4">
    <location>
        <begin position="169"/>
        <end position="307"/>
    </location>
</feature>
<evidence type="ECO:0000256" key="1">
    <source>
        <dbReference type="SAM" id="Phobius"/>
    </source>
</evidence>
<name>A0A1Q1FVN4_ENTFL</name>
<dbReference type="EMBL" id="CP119159">
    <property type="protein sequence ID" value="WEH23678.1"/>
    <property type="molecule type" value="Genomic_DNA"/>
</dbReference>
<protein>
    <submittedName>
        <fullName evidence="5">DUF916 and DUF3324 domain-containing protein</fullName>
    </submittedName>
    <submittedName>
        <fullName evidence="7">Protein of uncharacterized function C-terminal (DUF3324)</fullName>
    </submittedName>
</protein>
<evidence type="ECO:0000313" key="12">
    <source>
        <dbReference type="Proteomes" id="UP000516122"/>
    </source>
</evidence>
<dbReference type="Proteomes" id="UP000516122">
    <property type="component" value="Chromosome"/>
</dbReference>
<reference evidence="5 10" key="1">
    <citation type="submission" date="2018-04" db="EMBL/GenBank/DDBJ databases">
        <authorList>
            <person name="Van Tyne D."/>
        </authorList>
    </citation>
    <scope>NUCLEOTIDE SEQUENCE [LARGE SCALE GENOMIC DNA]</scope>
    <source>
        <strain evidence="5 10">B2535</strain>
    </source>
</reference>
<dbReference type="Pfam" id="PF11797">
    <property type="entry name" value="WxLIP_HBD"/>
    <property type="match status" value="1"/>
</dbReference>
<dbReference type="Proteomes" id="UP001221642">
    <property type="component" value="Chromosome"/>
</dbReference>
<feature type="chain" id="PRO_5015068394" evidence="2">
    <location>
        <begin position="28"/>
        <end position="349"/>
    </location>
</feature>
<accession>A0A1Q1FVN4</accession>
<dbReference type="EMBL" id="CP119528">
    <property type="protein sequence ID" value="WER41802.1"/>
    <property type="molecule type" value="Genomic_DNA"/>
</dbReference>
<evidence type="ECO:0000313" key="8">
    <source>
        <dbReference type="EMBL" id="WEH23678.1"/>
    </source>
</evidence>
<evidence type="ECO:0000259" key="4">
    <source>
        <dbReference type="Pfam" id="PF11797"/>
    </source>
</evidence>
<gene>
    <name evidence="5" type="ORF">DAI13_11335</name>
    <name evidence="6" type="ORF">H9Q64_10200</name>
    <name evidence="7" type="ORF">NCTC13379_01596</name>
    <name evidence="9" type="ORF">P0083_10740</name>
    <name evidence="8" type="ORF">P0D81_06545</name>
</gene>
<reference evidence="6 12" key="3">
    <citation type="submission" date="2020-08" db="EMBL/GenBank/DDBJ databases">
        <title>Enterococcus faecalis SF28073 genome assembly.</title>
        <authorList>
            <person name="Duerkop B.A."/>
            <person name="Johnson C.N."/>
        </authorList>
    </citation>
    <scope>NUCLEOTIDE SEQUENCE [LARGE SCALE GENOMIC DNA]</scope>
    <source>
        <strain evidence="6 12">SF28073</strain>
    </source>
</reference>
<feature type="domain" description="WxL Interacting Protein peptidoglycan binding" evidence="3">
    <location>
        <begin position="38"/>
        <end position="158"/>
    </location>
</feature>
<keyword evidence="1" id="KW-0472">Membrane</keyword>
<dbReference type="Proteomes" id="UP000244140">
    <property type="component" value="Unassembled WGS sequence"/>
</dbReference>
<dbReference type="EMBL" id="PZZH01000001">
    <property type="protein sequence ID" value="PTN78314.1"/>
    <property type="molecule type" value="Genomic_DNA"/>
</dbReference>